<sequence length="322" mass="34509">MSLSRRQFLVTAPTLAVVAHQAWGQKAFPDQPIRIIAPFAPGSSDMIARRLGESVSRQLGQPIVVENRPGAQGVVASRALTKAANDGYTLLLGTNSTHAASIYLFSKPGYDPVKDFTPIMRFTTNPLVLCVRADSNIDSLKAFIEHGKTHSGQMNYGAGNTGSLVATHLLTTQAGFDAQAVNYAGNAVAVNDFLAGRLDFMVTDPMIIKQFVESGQVRMLGLTSRKKLPLFPELAPIADLGLPDYEYASWIGLFGPAQLPADITQKLYAAFSDALASQEAQQYLNSIGMIAADLPPATFGDFVKDQIQVWGHLTSAAGLVAQ</sequence>
<dbReference type="EMBL" id="CP003915">
    <property type="protein sequence ID" value="AHG63488.1"/>
    <property type="molecule type" value="Genomic_DNA"/>
</dbReference>
<organism evidence="2 3">
    <name type="scientific">Advenella mimigardefordensis (strain DSM 17166 / LMG 22922 / DPN7)</name>
    <dbReference type="NCBI Taxonomy" id="1247726"/>
    <lineage>
        <taxon>Bacteria</taxon>
        <taxon>Pseudomonadati</taxon>
        <taxon>Pseudomonadota</taxon>
        <taxon>Betaproteobacteria</taxon>
        <taxon>Burkholderiales</taxon>
        <taxon>Alcaligenaceae</taxon>
    </lineage>
</organism>
<dbReference type="PANTHER" id="PTHR42928:SF5">
    <property type="entry name" value="BLR1237 PROTEIN"/>
    <property type="match status" value="1"/>
</dbReference>
<dbReference type="PATRIC" id="fig|1247726.3.peg.1533"/>
<dbReference type="SUPFAM" id="SSF53850">
    <property type="entry name" value="Periplasmic binding protein-like II"/>
    <property type="match status" value="1"/>
</dbReference>
<keyword evidence="2" id="KW-0675">Receptor</keyword>
<protein>
    <submittedName>
        <fullName evidence="2">Putative Bug-like extracytoplasmic solute binding receptor, TTT family</fullName>
    </submittedName>
</protein>
<name>W0PEJ6_ADVMD</name>
<dbReference type="Gene3D" id="3.40.190.10">
    <property type="entry name" value="Periplasmic binding protein-like II"/>
    <property type="match status" value="1"/>
</dbReference>
<accession>W0PEJ6</accession>
<dbReference type="PIRSF" id="PIRSF017082">
    <property type="entry name" value="YflP"/>
    <property type="match status" value="1"/>
</dbReference>
<dbReference type="InterPro" id="IPR005064">
    <property type="entry name" value="BUG"/>
</dbReference>
<keyword evidence="3" id="KW-1185">Reference proteome</keyword>
<evidence type="ECO:0000313" key="2">
    <source>
        <dbReference type="EMBL" id="AHG63488.1"/>
    </source>
</evidence>
<comment type="similarity">
    <text evidence="1">Belongs to the UPF0065 (bug) family.</text>
</comment>
<dbReference type="InterPro" id="IPR042100">
    <property type="entry name" value="Bug_dom1"/>
</dbReference>
<dbReference type="HOGENOM" id="CLU_045683_0_0_4"/>
<dbReference type="eggNOG" id="COG3181">
    <property type="taxonomic scope" value="Bacteria"/>
</dbReference>
<gene>
    <name evidence="2" type="ORF">MIM_c13960</name>
</gene>
<dbReference type="CDD" id="cd07012">
    <property type="entry name" value="PBP2_Bug_TTT"/>
    <property type="match status" value="1"/>
</dbReference>
<dbReference type="Proteomes" id="UP000019095">
    <property type="component" value="Chromosome"/>
</dbReference>
<evidence type="ECO:0000256" key="1">
    <source>
        <dbReference type="ARBA" id="ARBA00006987"/>
    </source>
</evidence>
<dbReference type="Pfam" id="PF03401">
    <property type="entry name" value="TctC"/>
    <property type="match status" value="1"/>
</dbReference>
<dbReference type="Gene3D" id="3.40.190.150">
    <property type="entry name" value="Bordetella uptake gene, domain 1"/>
    <property type="match status" value="1"/>
</dbReference>
<dbReference type="AlphaFoldDB" id="W0PEJ6"/>
<dbReference type="STRING" id="1247726.MIM_c13960"/>
<proteinExistence type="inferred from homology"/>
<reference evidence="2 3" key="1">
    <citation type="journal article" date="2014" name="Microbiology">
        <title>Unravelling the complete genome sequence of Advenella mimigardefordensis strain DPN7T and novel insights in the catabolism of the xenobiotic polythioester precursor 3,3'-dithiodipropionate.</title>
        <authorList>
            <person name="Wubbeler J.H."/>
            <person name="Hiessl S."/>
            <person name="Schuldes J."/>
            <person name="Thurmer A."/>
            <person name="Daniel R."/>
            <person name="Steinbuchel A."/>
        </authorList>
    </citation>
    <scope>NUCLEOTIDE SEQUENCE [LARGE SCALE GENOMIC DNA]</scope>
    <source>
        <strain evidence="3">DSM 17166 / LMG 22922 / DPN7</strain>
    </source>
</reference>
<dbReference type="PANTHER" id="PTHR42928">
    <property type="entry name" value="TRICARBOXYLATE-BINDING PROTEIN"/>
    <property type="match status" value="1"/>
</dbReference>
<evidence type="ECO:0000313" key="3">
    <source>
        <dbReference type="Proteomes" id="UP000019095"/>
    </source>
</evidence>
<dbReference type="KEGG" id="amim:MIM_c13960"/>